<keyword evidence="3" id="KW-0732">Signal</keyword>
<dbReference type="Pfam" id="PF13385">
    <property type="entry name" value="Laminin_G_3"/>
    <property type="match status" value="2"/>
</dbReference>
<dbReference type="Proteomes" id="UP000663864">
    <property type="component" value="Unassembled WGS sequence"/>
</dbReference>
<evidence type="ECO:0000256" key="1">
    <source>
        <dbReference type="ARBA" id="ARBA00001913"/>
    </source>
</evidence>
<evidence type="ECO:0000256" key="5">
    <source>
        <dbReference type="ARBA" id="ARBA00023157"/>
    </source>
</evidence>
<evidence type="ECO:0000259" key="6">
    <source>
        <dbReference type="SMART" id="SM00560"/>
    </source>
</evidence>
<name>A0A815NKZ5_9BILA</name>
<evidence type="ECO:0000313" key="9">
    <source>
        <dbReference type="Proteomes" id="UP000663864"/>
    </source>
</evidence>
<comment type="cofactor">
    <cofactor evidence="1">
        <name>Ca(2+)</name>
        <dbReference type="ChEBI" id="CHEBI:29108"/>
    </cofactor>
</comment>
<dbReference type="GO" id="GO:0046872">
    <property type="term" value="F:metal ion binding"/>
    <property type="evidence" value="ECO:0007669"/>
    <property type="project" value="UniProtKB-KW"/>
</dbReference>
<evidence type="ECO:0000256" key="4">
    <source>
        <dbReference type="ARBA" id="ARBA00022837"/>
    </source>
</evidence>
<dbReference type="SUPFAM" id="SSF49899">
    <property type="entry name" value="Concanavalin A-like lectins/glucanases"/>
    <property type="match status" value="2"/>
</dbReference>
<sequence length="366" mass="40459">MSSRSFTVEAWIYPTTISGDNTIFSQCACTTCINQCLTLTLRSGRLYLSFGLNDLQGSTTLTANAWYHVAFVYNYATAQQIIYLDGVQDGVRTSTQPYIGQSGSIIIGAQSTSYYYYGNIDNLALTTRAKSASEISDDATLMFYYSFDLPYPFYGNGLTFLNNTAYWSYFITYSNYLSVATTSGRVNQGIRTITTSAGFQMCCFYPMANFNNKPYTFAVWIYPTSIAGGSIVHVSYYHSNSGSGTNCYGHDVLALTYSGQILAQLYQSSNYPSYIGRRLSINTWTHVACTYSSSNGLILYVNGVLEGSVSASTYGYCGYPFFVTLGYSWNAAYGYSPGVSFQGSLDEFYTYRRELSATEILALASV</sequence>
<evidence type="ECO:0000313" key="7">
    <source>
        <dbReference type="EMBL" id="CAF1439029.1"/>
    </source>
</evidence>
<dbReference type="Proteomes" id="UP000663836">
    <property type="component" value="Unassembled WGS sequence"/>
</dbReference>
<evidence type="ECO:0000256" key="2">
    <source>
        <dbReference type="ARBA" id="ARBA00022723"/>
    </source>
</evidence>
<dbReference type="InterPro" id="IPR051360">
    <property type="entry name" value="Neuronal_Pentraxin_Related"/>
</dbReference>
<accession>A0A815NKZ5</accession>
<evidence type="ECO:0000256" key="3">
    <source>
        <dbReference type="ARBA" id="ARBA00022729"/>
    </source>
</evidence>
<keyword evidence="2" id="KW-0479">Metal-binding</keyword>
<dbReference type="EMBL" id="CAJOBD010006128">
    <property type="protein sequence ID" value="CAF4052016.1"/>
    <property type="molecule type" value="Genomic_DNA"/>
</dbReference>
<dbReference type="EMBL" id="CAJNOT010004618">
    <property type="protein sequence ID" value="CAF1439029.1"/>
    <property type="molecule type" value="Genomic_DNA"/>
</dbReference>
<proteinExistence type="predicted"/>
<protein>
    <recommendedName>
        <fullName evidence="6">LamG-like jellyroll fold domain-containing protein</fullName>
    </recommendedName>
</protein>
<feature type="domain" description="LamG-like jellyroll fold" evidence="6">
    <location>
        <begin position="4"/>
        <end position="133"/>
    </location>
</feature>
<dbReference type="PANTHER" id="PTHR19277">
    <property type="entry name" value="PENTRAXIN"/>
    <property type="match status" value="1"/>
</dbReference>
<dbReference type="Gene3D" id="2.60.120.200">
    <property type="match status" value="2"/>
</dbReference>
<keyword evidence="5" id="KW-1015">Disulfide bond</keyword>
<reference evidence="7" key="1">
    <citation type="submission" date="2021-02" db="EMBL/GenBank/DDBJ databases">
        <authorList>
            <person name="Nowell W R."/>
        </authorList>
    </citation>
    <scope>NUCLEOTIDE SEQUENCE</scope>
</reference>
<organism evidence="7 9">
    <name type="scientific">Rotaria sordida</name>
    <dbReference type="NCBI Taxonomy" id="392033"/>
    <lineage>
        <taxon>Eukaryota</taxon>
        <taxon>Metazoa</taxon>
        <taxon>Spiralia</taxon>
        <taxon>Gnathifera</taxon>
        <taxon>Rotifera</taxon>
        <taxon>Eurotatoria</taxon>
        <taxon>Bdelloidea</taxon>
        <taxon>Philodinida</taxon>
        <taxon>Philodinidae</taxon>
        <taxon>Rotaria</taxon>
    </lineage>
</organism>
<dbReference type="SMART" id="SM00560">
    <property type="entry name" value="LamGL"/>
    <property type="match status" value="1"/>
</dbReference>
<comment type="caution">
    <text evidence="7">The sequence shown here is derived from an EMBL/GenBank/DDBJ whole genome shotgun (WGS) entry which is preliminary data.</text>
</comment>
<gene>
    <name evidence="8" type="ORF">JBS370_LOCUS29094</name>
    <name evidence="7" type="ORF">ZHD862_LOCUS34733</name>
</gene>
<dbReference type="InterPro" id="IPR006558">
    <property type="entry name" value="LamG-like"/>
</dbReference>
<dbReference type="AlphaFoldDB" id="A0A815NKZ5"/>
<dbReference type="PANTHER" id="PTHR19277:SF125">
    <property type="entry name" value="B6"/>
    <property type="match status" value="1"/>
</dbReference>
<dbReference type="InterPro" id="IPR013320">
    <property type="entry name" value="ConA-like_dom_sf"/>
</dbReference>
<evidence type="ECO:0000313" key="8">
    <source>
        <dbReference type="EMBL" id="CAF4052016.1"/>
    </source>
</evidence>
<keyword evidence="4" id="KW-0106">Calcium</keyword>